<reference evidence="15" key="1">
    <citation type="thesis" date="2020" institute="ProQuest LLC" country="789 East Eisenhower Parkway, Ann Arbor, MI, USA">
        <title>Comparative Genomics and Chromosome Evolution.</title>
        <authorList>
            <person name="Mudd A.B."/>
        </authorList>
    </citation>
    <scope>NUCLEOTIDE SEQUENCE</scope>
    <source>
        <strain evidence="15">1538</strain>
        <tissue evidence="15">Blood</tissue>
    </source>
</reference>
<comment type="catalytic activity">
    <reaction evidence="8">
        <text>L-threonyl-[protein] + ATP = O-phospho-L-threonyl-[protein] + ADP + H(+)</text>
        <dbReference type="Rhea" id="RHEA:46608"/>
        <dbReference type="Rhea" id="RHEA-COMP:11060"/>
        <dbReference type="Rhea" id="RHEA-COMP:11605"/>
        <dbReference type="ChEBI" id="CHEBI:15378"/>
        <dbReference type="ChEBI" id="CHEBI:30013"/>
        <dbReference type="ChEBI" id="CHEBI:30616"/>
        <dbReference type="ChEBI" id="CHEBI:61977"/>
        <dbReference type="ChEBI" id="CHEBI:456216"/>
        <dbReference type="EC" id="2.7.11.1"/>
    </reaction>
</comment>
<dbReference type="EC" id="2.7.11.1" evidence="2"/>
<feature type="region of interest" description="Disordered" evidence="13">
    <location>
        <begin position="382"/>
        <end position="411"/>
    </location>
</feature>
<feature type="compositionally biased region" description="Basic and acidic residues" evidence="13">
    <location>
        <begin position="762"/>
        <end position="781"/>
    </location>
</feature>
<comment type="catalytic activity">
    <reaction evidence="9">
        <text>L-seryl-[protein] + ATP = O-phospho-L-seryl-[protein] + ADP + H(+)</text>
        <dbReference type="Rhea" id="RHEA:17989"/>
        <dbReference type="Rhea" id="RHEA-COMP:9863"/>
        <dbReference type="Rhea" id="RHEA-COMP:11604"/>
        <dbReference type="ChEBI" id="CHEBI:15378"/>
        <dbReference type="ChEBI" id="CHEBI:29999"/>
        <dbReference type="ChEBI" id="CHEBI:30616"/>
        <dbReference type="ChEBI" id="CHEBI:83421"/>
        <dbReference type="ChEBI" id="CHEBI:456216"/>
        <dbReference type="EC" id="2.7.11.1"/>
    </reaction>
</comment>
<keyword evidence="4" id="KW-0808">Transferase</keyword>
<feature type="region of interest" description="Disordered" evidence="13">
    <location>
        <begin position="566"/>
        <end position="604"/>
    </location>
</feature>
<comment type="caution">
    <text evidence="15">The sequence shown here is derived from an EMBL/GenBank/DDBJ whole genome shotgun (WGS) entry which is preliminary data.</text>
</comment>
<feature type="region of interest" description="Disordered" evidence="13">
    <location>
        <begin position="704"/>
        <end position="781"/>
    </location>
</feature>
<evidence type="ECO:0000256" key="3">
    <source>
        <dbReference type="ARBA" id="ARBA00022527"/>
    </source>
</evidence>
<dbReference type="PANTHER" id="PTHR11584">
    <property type="entry name" value="SERINE/THREONINE PROTEIN KINASE"/>
    <property type="match status" value="1"/>
</dbReference>
<dbReference type="GO" id="GO:0005524">
    <property type="term" value="F:ATP binding"/>
    <property type="evidence" value="ECO:0007669"/>
    <property type="project" value="UniProtKB-UniRule"/>
</dbReference>
<evidence type="ECO:0000256" key="12">
    <source>
        <dbReference type="PROSITE-ProRule" id="PRU10141"/>
    </source>
</evidence>
<keyword evidence="6" id="KW-0418">Kinase</keyword>
<dbReference type="GO" id="GO:0004674">
    <property type="term" value="F:protein serine/threonine kinase activity"/>
    <property type="evidence" value="ECO:0007669"/>
    <property type="project" value="UniProtKB-KW"/>
</dbReference>
<proteinExistence type="inferred from homology"/>
<dbReference type="PROSITE" id="PS00107">
    <property type="entry name" value="PROTEIN_KINASE_ATP"/>
    <property type="match status" value="1"/>
</dbReference>
<comment type="similarity">
    <text evidence="1">Belongs to the protein kinase superfamily. STE Ser/Thr protein kinase family. STE20 subfamily.</text>
</comment>
<feature type="binding site" evidence="12">
    <location>
        <position position="1076"/>
    </location>
    <ligand>
        <name>ATP</name>
        <dbReference type="ChEBI" id="CHEBI:30616"/>
    </ligand>
</feature>
<evidence type="ECO:0000313" key="15">
    <source>
        <dbReference type="EMBL" id="DBA19690.1"/>
    </source>
</evidence>
<dbReference type="PANTHER" id="PTHR11584:SF369">
    <property type="entry name" value="MITOGEN-ACTIVATED PROTEIN KINASE KINASE KINASE 19-RELATED"/>
    <property type="match status" value="1"/>
</dbReference>
<accession>A0AAV2ZW64</accession>
<dbReference type="SUPFAM" id="SSF56112">
    <property type="entry name" value="Protein kinase-like (PK-like)"/>
    <property type="match status" value="1"/>
</dbReference>
<name>A0AAV2ZW64_PYXAD</name>
<dbReference type="Pfam" id="PF00069">
    <property type="entry name" value="Pkinase"/>
    <property type="match status" value="1"/>
</dbReference>
<evidence type="ECO:0000256" key="7">
    <source>
        <dbReference type="ARBA" id="ARBA00022840"/>
    </source>
</evidence>
<dbReference type="PROSITE" id="PS50011">
    <property type="entry name" value="PROTEIN_KINASE_DOM"/>
    <property type="match status" value="1"/>
</dbReference>
<feature type="compositionally biased region" description="Low complexity" evidence="13">
    <location>
        <begin position="719"/>
        <end position="743"/>
    </location>
</feature>
<dbReference type="FunFam" id="1.10.510.10:FF:000331">
    <property type="entry name" value="Mitogen-activated protein kinase kinase kinase 19"/>
    <property type="match status" value="1"/>
</dbReference>
<dbReference type="InterPro" id="IPR000719">
    <property type="entry name" value="Prot_kinase_dom"/>
</dbReference>
<evidence type="ECO:0000256" key="2">
    <source>
        <dbReference type="ARBA" id="ARBA00012513"/>
    </source>
</evidence>
<evidence type="ECO:0000256" key="5">
    <source>
        <dbReference type="ARBA" id="ARBA00022741"/>
    </source>
</evidence>
<dbReference type="EMBL" id="DYDO01000008">
    <property type="protein sequence ID" value="DBA19690.1"/>
    <property type="molecule type" value="Genomic_DNA"/>
</dbReference>
<gene>
    <name evidence="15" type="ORF">GDO54_015489</name>
</gene>
<feature type="region of interest" description="Disordered" evidence="13">
    <location>
        <begin position="618"/>
        <end position="647"/>
    </location>
</feature>
<sequence>MCNPDLINAQLSESGDTALIVAAQENQPESTDACQDVNTLNAQGLSPLMLVARDVDLFDGLIMEREYRPVSVLEQLIKYHGDTQLLDLNGNSAMSYASLVNSPIKQQLLDILENSPPPSETLDEDFCGFCPATKPTLSDKTALALDIADSQNTNSGNEPGCDEASAKDIIQEPEAAKTEVQPFQEIGGASPPEQEKSNTMDRRKKNFLTAPWLPNFSPKHLTSTPSMKKHSSLPPLQVKKDEDVQLKRLGLGYLFQEAHSDPNTAEAQSAVDPLQNLRYIKEHIRQRLGTGESTGNSKTFPPVCYSPRSPVTYKLRPLAKTSSSNSKTKMINTQMLDKSKEDKIPCGHESVQNPDEGLDMVLSKDQVQFSLVSVTTSESAMGNVSSRSAQSSIRFGSEEREDKEGSMNHHNTKLPQICSKILEQQNIDRLPNSNWNKEIHSLFESEPLAAQTDLETVRETPSNREDKIITNCELLKKELLHCSMTDKNTKEDNVDMPLNDNRLLDVGKVIESIKINSPRTPRTSYVSFVHITFSEQEAKTEDHHPPPKQYLAKRKPNLSILTHVSRSFNINAQKENDRSKKSNQLRNNSTPNLKYPRPLSSSNENCGKCVPLPALVYSSGPSTSKMSKKGDSMPGSAERKSQRSQTQLSLYTKKRLNSPVNPAMPPRAKTAHDFQDIHYSDMFVEIKPQNNGPAIFQMFESPFYSNSSKDGTRGRKVTSSTSSNRSCSSISIRSGSSRESSAKSSKRTKPRNKKNSSATNRQRKDPLIKPVGRDISEKPKDNTVIISGTNWEIKTLKQEGNVSENTLDILQSGISNLPHPDFSDLSIIKEATIENSLTINEASKITFVKRIQEVGKVNHTEKLKKEHVDLITPTEGNGKENIAHQAKTVNNERGEGETVHIFKTGDLGQPPQDFSASERPLEEVQLSQGEGMTTDLIFGGNTEKKILIENGEDCVSIPMNVHSSGTSDMLISFEICMKQIDEQSNDSRTVKNYQDNYQSANVHCEQHADEETNLIQISRCTSPNDWNTNNTIQSEKYFESSNDGSIHWIKGEVLGRGAYGTVYCGLTSQGELIAAKQVMLHGSDPAVAEKEYKKLQEEVDLLKTLKHENIVGYLGTCLQDNIVTIFMEFVPGGSIASILRHFGPLQEAVISKYTNHILQGTAYLHKNRVVHRDIKGNNVMLMPSGVIKLIDFGCAKRLNGLNMNGTHGEMLKSMHGTPYWMAPEVISESGHGEKSDIWSIGCTVFEMATGKPPLAHMNKLAAMFYIAAQKGLMPTLPDHFSRRARDFVNLCLIRDQEERPSAEQLLQHSFTRGKSQTFSCHSVQ</sequence>
<dbReference type="PROSITE" id="PS00108">
    <property type="entry name" value="PROTEIN_KINASE_ST"/>
    <property type="match status" value="1"/>
</dbReference>
<organism evidence="15 16">
    <name type="scientific">Pyxicephalus adspersus</name>
    <name type="common">African bullfrog</name>
    <dbReference type="NCBI Taxonomy" id="30357"/>
    <lineage>
        <taxon>Eukaryota</taxon>
        <taxon>Metazoa</taxon>
        <taxon>Chordata</taxon>
        <taxon>Craniata</taxon>
        <taxon>Vertebrata</taxon>
        <taxon>Euteleostomi</taxon>
        <taxon>Amphibia</taxon>
        <taxon>Batrachia</taxon>
        <taxon>Anura</taxon>
        <taxon>Neobatrachia</taxon>
        <taxon>Ranoidea</taxon>
        <taxon>Pyxicephalidae</taxon>
        <taxon>Pyxicephalinae</taxon>
        <taxon>Pyxicephalus</taxon>
    </lineage>
</organism>
<evidence type="ECO:0000256" key="6">
    <source>
        <dbReference type="ARBA" id="ARBA00022777"/>
    </source>
</evidence>
<dbReference type="InterPro" id="IPR017441">
    <property type="entry name" value="Protein_kinase_ATP_BS"/>
</dbReference>
<evidence type="ECO:0000256" key="10">
    <source>
        <dbReference type="ARBA" id="ARBA00069016"/>
    </source>
</evidence>
<evidence type="ECO:0000256" key="9">
    <source>
        <dbReference type="ARBA" id="ARBA00048679"/>
    </source>
</evidence>
<protein>
    <recommendedName>
        <fullName evidence="10">Mitogen-activated protein kinase kinase kinase 19</fullName>
        <ecNumber evidence="2">2.7.11.1</ecNumber>
    </recommendedName>
    <alternativeName>
        <fullName evidence="11">SPS1/STE20-related protein kinase YSK4</fullName>
    </alternativeName>
</protein>
<evidence type="ECO:0000256" key="13">
    <source>
        <dbReference type="SAM" id="MobiDB-lite"/>
    </source>
</evidence>
<evidence type="ECO:0000256" key="11">
    <source>
        <dbReference type="ARBA" id="ARBA00080573"/>
    </source>
</evidence>
<evidence type="ECO:0000259" key="14">
    <source>
        <dbReference type="PROSITE" id="PS50011"/>
    </source>
</evidence>
<feature type="domain" description="Protein kinase" evidence="14">
    <location>
        <begin position="1048"/>
        <end position="1311"/>
    </location>
</feature>
<dbReference type="InterPro" id="IPR011009">
    <property type="entry name" value="Kinase-like_dom_sf"/>
</dbReference>
<evidence type="ECO:0000256" key="1">
    <source>
        <dbReference type="ARBA" id="ARBA00008874"/>
    </source>
</evidence>
<feature type="compositionally biased region" description="Basic and acidic residues" evidence="13">
    <location>
        <begin position="396"/>
        <end position="407"/>
    </location>
</feature>
<dbReference type="InterPro" id="IPR008271">
    <property type="entry name" value="Ser/Thr_kinase_AS"/>
</dbReference>
<dbReference type="Proteomes" id="UP001181693">
    <property type="component" value="Unassembled WGS sequence"/>
</dbReference>
<dbReference type="Gene3D" id="1.10.510.10">
    <property type="entry name" value="Transferase(Phosphotransferase) domain 1"/>
    <property type="match status" value="1"/>
</dbReference>
<dbReference type="SUPFAM" id="SSF48403">
    <property type="entry name" value="Ankyrin repeat"/>
    <property type="match status" value="1"/>
</dbReference>
<keyword evidence="7 12" id="KW-0067">ATP-binding</keyword>
<dbReference type="SMART" id="SM00220">
    <property type="entry name" value="S_TKc"/>
    <property type="match status" value="1"/>
</dbReference>
<keyword evidence="5 12" id="KW-0547">Nucleotide-binding</keyword>
<evidence type="ECO:0000313" key="16">
    <source>
        <dbReference type="Proteomes" id="UP001181693"/>
    </source>
</evidence>
<evidence type="ECO:0000256" key="8">
    <source>
        <dbReference type="ARBA" id="ARBA00047899"/>
    </source>
</evidence>
<feature type="compositionally biased region" description="Polar residues" evidence="13">
    <location>
        <begin position="582"/>
        <end position="592"/>
    </location>
</feature>
<keyword evidence="16" id="KW-1185">Reference proteome</keyword>
<dbReference type="Gene3D" id="1.25.40.20">
    <property type="entry name" value="Ankyrin repeat-containing domain"/>
    <property type="match status" value="1"/>
</dbReference>
<keyword evidence="3" id="KW-0723">Serine/threonine-protein kinase</keyword>
<feature type="compositionally biased region" description="Basic residues" evidence="13">
    <location>
        <begin position="744"/>
        <end position="754"/>
    </location>
</feature>
<feature type="compositionally biased region" description="Polar residues" evidence="13">
    <location>
        <begin position="382"/>
        <end position="394"/>
    </location>
</feature>
<dbReference type="InterPro" id="IPR036770">
    <property type="entry name" value="Ankyrin_rpt-contain_sf"/>
</dbReference>
<dbReference type="GO" id="GO:0035556">
    <property type="term" value="P:intracellular signal transduction"/>
    <property type="evidence" value="ECO:0007669"/>
    <property type="project" value="UniProtKB-ARBA"/>
</dbReference>
<evidence type="ECO:0000256" key="4">
    <source>
        <dbReference type="ARBA" id="ARBA00022679"/>
    </source>
</evidence>
<feature type="region of interest" description="Disordered" evidence="13">
    <location>
        <begin position="178"/>
        <end position="200"/>
    </location>
</feature>